<dbReference type="InterPro" id="IPR013043">
    <property type="entry name" value="DUF1595"/>
</dbReference>
<feature type="domain" description="DUF1587" evidence="2">
    <location>
        <begin position="131"/>
        <end position="193"/>
    </location>
</feature>
<feature type="domain" description="DUF1588" evidence="3">
    <location>
        <begin position="598"/>
        <end position="696"/>
    </location>
</feature>
<dbReference type="Pfam" id="PF07626">
    <property type="entry name" value="PSD3"/>
    <property type="match status" value="1"/>
</dbReference>
<feature type="domain" description="DUF1592" evidence="4">
    <location>
        <begin position="452"/>
        <end position="579"/>
    </location>
</feature>
<evidence type="ECO:0000259" key="4">
    <source>
        <dbReference type="Pfam" id="PF07631"/>
    </source>
</evidence>
<dbReference type="Pfam" id="PF07624">
    <property type="entry name" value="PSD2"/>
    <property type="match status" value="1"/>
</dbReference>
<dbReference type="Pfam" id="PF07637">
    <property type="entry name" value="PSD5"/>
    <property type="match status" value="1"/>
</dbReference>
<sequence length="788" mass="87027">MFHLGRSGRIGLLASVAMIGGWVACLGEEPEADGSSREALSRFVGLYCAECHNAEDKSGDLDLERLVAEGVEANPHAWEKTVRRLATRQMPPADAVRPRERAYESILATLEASLDRAAADRPNAGRTETLRRLNRTEYQNAIRDLLALDVDASALLPNDESSRGFDNITVAGLSPTLLDRYITAAQKISRLAIGGQGRSPGGDTFRIRGDVTQEEHVEGLPPGTRGGALIPYTFPQDGNYDVQVRLTRDRDEHVEGLHEPHDLEILLDRDRRALLTVTPPKVDTDHQKADEKLKVRIAATAGPHQLGVTFLKNPSSLLETKRQPYQAHYNMHRHPRLSPAVFQVSITGPYAVKGTGETPSRRRIFVRRPTGPDDEVACAREIVSLLTRHAYRRPVADADLEKPMEFYCSARADGDFDAGIEAALGAILVSPQFLFRIEPDPPGVASKTAYRISDVQLASRLSFFIWSSIPDDELLDLASRGELHKPDVLEGQVRRMLGDERSRALATNFAGQWLHLRNLDSTTPDLRLFPDFDDNLRQSFRQETELTFESVLTEDRSVLDLIQSDHAFLNERLAKHYGIPNVYGSRFRRVSLGEGGERGGLLRQGSILTVTSYATRTSPVIRGKWVLENILGTPPPPPPADVPALEDNTVASNLSVRERLAKHRADVACASCHKLMDPVGFSLENFDAVGRWRTQEDGKPADATGGLPDGTTFTGVDGLERALLKRPELFAAALTEKLMTFALGRGVETYDAPAVRKVVRQAPERGYRFSSLILGIASSTPFQMRNSE</sequence>
<evidence type="ECO:0000259" key="5">
    <source>
        <dbReference type="Pfam" id="PF07637"/>
    </source>
</evidence>
<feature type="domain" description="DUF1585" evidence="1">
    <location>
        <begin position="709"/>
        <end position="782"/>
    </location>
</feature>
<evidence type="ECO:0000313" key="6">
    <source>
        <dbReference type="EMBL" id="MDG3006138.1"/>
    </source>
</evidence>
<dbReference type="Proteomes" id="UP001216907">
    <property type="component" value="Unassembled WGS sequence"/>
</dbReference>
<comment type="caution">
    <text evidence="6">The sequence shown here is derived from an EMBL/GenBank/DDBJ whole genome shotgun (WGS) entry which is preliminary data.</text>
</comment>
<evidence type="ECO:0000259" key="2">
    <source>
        <dbReference type="Pfam" id="PF07626"/>
    </source>
</evidence>
<reference evidence="6 7" key="1">
    <citation type="submission" date="2023-03" db="EMBL/GenBank/DDBJ databases">
        <title>Paludisphaera mucosa sp. nov. a novel planctomycete from northern fen.</title>
        <authorList>
            <person name="Ivanova A."/>
        </authorList>
    </citation>
    <scope>NUCLEOTIDE SEQUENCE [LARGE SCALE GENOMIC DNA]</scope>
    <source>
        <strain evidence="6 7">Pla2</strain>
    </source>
</reference>
<name>A0ABT6FEY3_9BACT</name>
<evidence type="ECO:0000259" key="3">
    <source>
        <dbReference type="Pfam" id="PF07627"/>
    </source>
</evidence>
<accession>A0ABT6FEY3</accession>
<gene>
    <name evidence="6" type="ORF">PZE19_20385</name>
</gene>
<dbReference type="Pfam" id="PF07627">
    <property type="entry name" value="PSCyt3"/>
    <property type="match status" value="1"/>
</dbReference>
<dbReference type="InterPro" id="IPR011478">
    <property type="entry name" value="DUF1585"/>
</dbReference>
<dbReference type="InterPro" id="IPR013039">
    <property type="entry name" value="DUF1588"/>
</dbReference>
<feature type="domain" description="DUF1595" evidence="5">
    <location>
        <begin position="378"/>
        <end position="438"/>
    </location>
</feature>
<dbReference type="InterPro" id="IPR013042">
    <property type="entry name" value="DUF1592"/>
</dbReference>
<dbReference type="RefSeq" id="WP_277862439.1">
    <property type="nucleotide sequence ID" value="NZ_JARRAG010000002.1"/>
</dbReference>
<protein>
    <submittedName>
        <fullName evidence="6">DUF1592 domain-containing protein</fullName>
    </submittedName>
</protein>
<organism evidence="6 7">
    <name type="scientific">Paludisphaera mucosa</name>
    <dbReference type="NCBI Taxonomy" id="3030827"/>
    <lineage>
        <taxon>Bacteria</taxon>
        <taxon>Pseudomonadati</taxon>
        <taxon>Planctomycetota</taxon>
        <taxon>Planctomycetia</taxon>
        <taxon>Isosphaerales</taxon>
        <taxon>Isosphaeraceae</taxon>
        <taxon>Paludisphaera</taxon>
    </lineage>
</organism>
<dbReference type="Pfam" id="PF07631">
    <property type="entry name" value="PSD4"/>
    <property type="match status" value="1"/>
</dbReference>
<dbReference type="PROSITE" id="PS51257">
    <property type="entry name" value="PROKAR_LIPOPROTEIN"/>
    <property type="match status" value="1"/>
</dbReference>
<keyword evidence="7" id="KW-1185">Reference proteome</keyword>
<dbReference type="EMBL" id="JARRAG010000002">
    <property type="protein sequence ID" value="MDG3006138.1"/>
    <property type="molecule type" value="Genomic_DNA"/>
</dbReference>
<proteinExistence type="predicted"/>
<evidence type="ECO:0000259" key="1">
    <source>
        <dbReference type="Pfam" id="PF07624"/>
    </source>
</evidence>
<evidence type="ECO:0000313" key="7">
    <source>
        <dbReference type="Proteomes" id="UP001216907"/>
    </source>
</evidence>
<dbReference type="InterPro" id="IPR013036">
    <property type="entry name" value="DUF1587"/>
</dbReference>